<name>A0A0A9A832_ARUDO</name>
<proteinExistence type="predicted"/>
<organism evidence="1">
    <name type="scientific">Arundo donax</name>
    <name type="common">Giant reed</name>
    <name type="synonym">Donax arundinaceus</name>
    <dbReference type="NCBI Taxonomy" id="35708"/>
    <lineage>
        <taxon>Eukaryota</taxon>
        <taxon>Viridiplantae</taxon>
        <taxon>Streptophyta</taxon>
        <taxon>Embryophyta</taxon>
        <taxon>Tracheophyta</taxon>
        <taxon>Spermatophyta</taxon>
        <taxon>Magnoliopsida</taxon>
        <taxon>Liliopsida</taxon>
        <taxon>Poales</taxon>
        <taxon>Poaceae</taxon>
        <taxon>PACMAD clade</taxon>
        <taxon>Arundinoideae</taxon>
        <taxon>Arundineae</taxon>
        <taxon>Arundo</taxon>
    </lineage>
</organism>
<protein>
    <submittedName>
        <fullName evidence="1">Uncharacterized protein</fullName>
    </submittedName>
</protein>
<evidence type="ECO:0000313" key="1">
    <source>
        <dbReference type="EMBL" id="JAD46083.1"/>
    </source>
</evidence>
<accession>A0A0A9A832</accession>
<reference evidence="1" key="1">
    <citation type="submission" date="2014-09" db="EMBL/GenBank/DDBJ databases">
        <authorList>
            <person name="Magalhaes I.L.F."/>
            <person name="Oliveira U."/>
            <person name="Santos F.R."/>
            <person name="Vidigal T.H.D.A."/>
            <person name="Brescovit A.D."/>
            <person name="Santos A.J."/>
        </authorList>
    </citation>
    <scope>NUCLEOTIDE SEQUENCE</scope>
    <source>
        <tissue evidence="1">Shoot tissue taken approximately 20 cm above the soil surface</tissue>
    </source>
</reference>
<sequence>MPWTETYRLDLIDGFLTSYMINGPISVTK</sequence>
<dbReference type="EMBL" id="GBRH01251812">
    <property type="protein sequence ID" value="JAD46083.1"/>
    <property type="molecule type" value="Transcribed_RNA"/>
</dbReference>
<reference evidence="1" key="2">
    <citation type="journal article" date="2015" name="Data Brief">
        <title>Shoot transcriptome of the giant reed, Arundo donax.</title>
        <authorList>
            <person name="Barrero R.A."/>
            <person name="Guerrero F.D."/>
            <person name="Moolhuijzen P."/>
            <person name="Goolsby J.A."/>
            <person name="Tidwell J."/>
            <person name="Bellgard S.E."/>
            <person name="Bellgard M.I."/>
        </authorList>
    </citation>
    <scope>NUCLEOTIDE SEQUENCE</scope>
    <source>
        <tissue evidence="1">Shoot tissue taken approximately 20 cm above the soil surface</tissue>
    </source>
</reference>
<dbReference type="AlphaFoldDB" id="A0A0A9A832"/>